<dbReference type="Gene3D" id="1.25.10.10">
    <property type="entry name" value="Leucine-rich Repeat Variant"/>
    <property type="match status" value="1"/>
</dbReference>
<proteinExistence type="inferred from homology"/>
<feature type="compositionally biased region" description="Acidic residues" evidence="2">
    <location>
        <begin position="95"/>
        <end position="107"/>
    </location>
</feature>
<dbReference type="InterPro" id="IPR039777">
    <property type="entry name" value="IFRD"/>
</dbReference>
<evidence type="ECO:0000256" key="2">
    <source>
        <dbReference type="SAM" id="MobiDB-lite"/>
    </source>
</evidence>
<dbReference type="PANTHER" id="PTHR12354:SF1">
    <property type="entry name" value="INTERFERON-RELATED DEVELOPMENTAL REGULATOR 1"/>
    <property type="match status" value="1"/>
</dbReference>
<comment type="caution">
    <text evidence="4">The sequence shown here is derived from an EMBL/GenBank/DDBJ whole genome shotgun (WGS) entry which is preliminary data.</text>
</comment>
<name>A0AAJ0BPE2_9PEZI</name>
<dbReference type="InterPro" id="IPR016024">
    <property type="entry name" value="ARM-type_fold"/>
</dbReference>
<dbReference type="InterPro" id="IPR007701">
    <property type="entry name" value="Interferon-rel_develop_reg_N"/>
</dbReference>
<feature type="domain" description="Interferon-related developmental regulator N-terminal" evidence="3">
    <location>
        <begin position="109"/>
        <end position="387"/>
    </location>
</feature>
<evidence type="ECO:0000313" key="4">
    <source>
        <dbReference type="EMBL" id="KAK1760567.1"/>
    </source>
</evidence>
<dbReference type="SUPFAM" id="SSF48371">
    <property type="entry name" value="ARM repeat"/>
    <property type="match status" value="1"/>
</dbReference>
<evidence type="ECO:0000313" key="5">
    <source>
        <dbReference type="Proteomes" id="UP001239445"/>
    </source>
</evidence>
<feature type="compositionally biased region" description="Low complexity" evidence="2">
    <location>
        <begin position="42"/>
        <end position="77"/>
    </location>
</feature>
<keyword evidence="5" id="KW-1185">Reference proteome</keyword>
<accession>A0AAJ0BPE2</accession>
<protein>
    <submittedName>
        <fullName evidence="4">Interferon-related developmental regulator 1</fullName>
    </submittedName>
</protein>
<evidence type="ECO:0000259" key="3">
    <source>
        <dbReference type="Pfam" id="PF05004"/>
    </source>
</evidence>
<feature type="compositionally biased region" description="Basic and acidic residues" evidence="2">
    <location>
        <begin position="1"/>
        <end position="14"/>
    </location>
</feature>
<dbReference type="AlphaFoldDB" id="A0AAJ0BPE2"/>
<dbReference type="Proteomes" id="UP001239445">
    <property type="component" value="Unassembled WGS sequence"/>
</dbReference>
<dbReference type="Pfam" id="PF05004">
    <property type="entry name" value="IFRD"/>
    <property type="match status" value="1"/>
</dbReference>
<dbReference type="EMBL" id="MU839827">
    <property type="protein sequence ID" value="KAK1760567.1"/>
    <property type="molecule type" value="Genomic_DNA"/>
</dbReference>
<reference evidence="4" key="1">
    <citation type="submission" date="2023-06" db="EMBL/GenBank/DDBJ databases">
        <title>Genome-scale phylogeny and comparative genomics of the fungal order Sordariales.</title>
        <authorList>
            <consortium name="Lawrence Berkeley National Laboratory"/>
            <person name="Hensen N."/>
            <person name="Bonometti L."/>
            <person name="Westerberg I."/>
            <person name="Brannstrom I.O."/>
            <person name="Guillou S."/>
            <person name="Cros-Aarteil S."/>
            <person name="Calhoun S."/>
            <person name="Haridas S."/>
            <person name="Kuo A."/>
            <person name="Mondo S."/>
            <person name="Pangilinan J."/>
            <person name="Riley R."/>
            <person name="Labutti K."/>
            <person name="Andreopoulos B."/>
            <person name="Lipzen A."/>
            <person name="Chen C."/>
            <person name="Yanf M."/>
            <person name="Daum C."/>
            <person name="Ng V."/>
            <person name="Clum A."/>
            <person name="Steindorff A."/>
            <person name="Ohm R."/>
            <person name="Martin F."/>
            <person name="Silar P."/>
            <person name="Natvig D."/>
            <person name="Lalanne C."/>
            <person name="Gautier V."/>
            <person name="Ament-Velasquez S.L."/>
            <person name="Kruys A."/>
            <person name="Hutchinson M.I."/>
            <person name="Powell A.J."/>
            <person name="Barry K."/>
            <person name="Miller A.N."/>
            <person name="Grigoriev I.V."/>
            <person name="Debuchy R."/>
            <person name="Gladieux P."/>
            <person name="Thoren M.H."/>
            <person name="Johannesson H."/>
        </authorList>
    </citation>
    <scope>NUCLEOTIDE SEQUENCE</scope>
    <source>
        <strain evidence="4">PSN4</strain>
    </source>
</reference>
<feature type="compositionally biased region" description="Polar residues" evidence="2">
    <location>
        <begin position="27"/>
        <end position="41"/>
    </location>
</feature>
<evidence type="ECO:0000256" key="1">
    <source>
        <dbReference type="ARBA" id="ARBA00008828"/>
    </source>
</evidence>
<dbReference type="PANTHER" id="PTHR12354">
    <property type="entry name" value="INTERFERON-RELATED DEVELOPMENTAL REGULATOR"/>
    <property type="match status" value="1"/>
</dbReference>
<gene>
    <name evidence="4" type="ORF">QBC47DRAFT_9098</name>
</gene>
<comment type="similarity">
    <text evidence="1">Belongs to the IFRD family.</text>
</comment>
<feature type="region of interest" description="Disordered" evidence="2">
    <location>
        <begin position="1"/>
        <end position="120"/>
    </location>
</feature>
<organism evidence="4 5">
    <name type="scientific">Echria macrotheca</name>
    <dbReference type="NCBI Taxonomy" id="438768"/>
    <lineage>
        <taxon>Eukaryota</taxon>
        <taxon>Fungi</taxon>
        <taxon>Dikarya</taxon>
        <taxon>Ascomycota</taxon>
        <taxon>Pezizomycotina</taxon>
        <taxon>Sordariomycetes</taxon>
        <taxon>Sordariomycetidae</taxon>
        <taxon>Sordariales</taxon>
        <taxon>Schizotheciaceae</taxon>
        <taxon>Echria</taxon>
    </lineage>
</organism>
<dbReference type="InterPro" id="IPR011989">
    <property type="entry name" value="ARM-like"/>
</dbReference>
<sequence>MHDLRKKALGESRKTVSRKARSKPQAPRSTATLSPDESPNNSQPGSRASSRPSSQISPQRRSQPSSQPSSRPGSRPSSRQRFRYSSRPVSRYATEDEAGSDSEDDMTMSEYSGSGDDVDDPASTWASHLLQRISELLDRKRNMQEREETLASYLHLVRHHFAENQIGRSSSDVIPALLRSAREGASEDERLLALKALMVTLLTCPSDKHFEYLFSGLKKLCQDAEEEDVKAAAIYALMIAARYGGGGDGDAEELLEFLVEIVETDGDCVNASDSVAVVTAALRAWGFVASFLDDMADRGEQAMDAFIEQLDSTEADVQSSAGTNIAFLFEAGREQEEETGDKPDFQHSMHKVMTRMGEIVRDSSKSVSKKTRKELRSDFNSIITSLERGVGPGYSTAGWNLDAGNATDRSHLQEGELLEFGYRETLRVGNQIRQIDTWVLHVRVAILRMVFGGGLATHSVENPAVRDMLKTARVRVVPTGVERKS</sequence>